<keyword evidence="5" id="KW-0804">Transcription</keyword>
<evidence type="ECO:0000313" key="11">
    <source>
        <dbReference type="Proteomes" id="UP000070198"/>
    </source>
</evidence>
<dbReference type="Proteomes" id="UP000183629">
    <property type="component" value="Unassembled WGS sequence"/>
</dbReference>
<dbReference type="InterPro" id="IPR050313">
    <property type="entry name" value="Carb_Metab_HTH_regulators"/>
</dbReference>
<dbReference type="PANTHER" id="PTHR30363:SF4">
    <property type="entry name" value="GLYCEROL-3-PHOSPHATE REGULON REPRESSOR"/>
    <property type="match status" value="1"/>
</dbReference>
<dbReference type="EMBL" id="FPBN01000004">
    <property type="protein sequence ID" value="SFU68652.1"/>
    <property type="molecule type" value="Genomic_DNA"/>
</dbReference>
<dbReference type="Proteomes" id="UP000071927">
    <property type="component" value="Unassembled WGS sequence"/>
</dbReference>
<dbReference type="AlphaFoldDB" id="A0A139R3R9"/>
<evidence type="ECO:0000313" key="8">
    <source>
        <dbReference type="EMBL" id="KXT67468.1"/>
    </source>
</evidence>
<dbReference type="SUPFAM" id="SSF100950">
    <property type="entry name" value="NagB/RpiA/CoA transferase-like"/>
    <property type="match status" value="1"/>
</dbReference>
<dbReference type="GO" id="GO:0003700">
    <property type="term" value="F:DNA-binding transcription factor activity"/>
    <property type="evidence" value="ECO:0007669"/>
    <property type="project" value="InterPro"/>
</dbReference>
<evidence type="ECO:0000256" key="3">
    <source>
        <dbReference type="ARBA" id="ARBA00023015"/>
    </source>
</evidence>
<sequence length="256" mass="28733">MLKKERLQWILEKVNAKGVITVNDVIKELGVSDMTVRRDLDELDKDGLLIRIHGGAQSIDSPKIRSKHEKSNTEKQELQIEEKRAIAKFASQLVQEGETIFIGPGTTLEHFASELVAKNIRVITNSLPVFNILNENKNTDLILTGGEYRDITGAFVGSLTANYLQNLKFSKAFVSANGVFGDSIATYSESEGEIQRIALDNAIETFLLVDHEKFDKYDFYDFYRISDINHLVTDSAITSDTKEKFGQLTNIIVAKD</sequence>
<keyword evidence="13" id="KW-1185">Reference proteome</keyword>
<reference evidence="11 12" key="1">
    <citation type="submission" date="2016-01" db="EMBL/GenBank/DDBJ databases">
        <title>Highly variable Streptococcus oralis are common among viridans streptococci isolated from primates.</title>
        <authorList>
            <person name="Denapaite D."/>
            <person name="Rieger M."/>
            <person name="Koendgen S."/>
            <person name="Brueckner R."/>
            <person name="Ochigava I."/>
            <person name="Kappeler P."/>
            <person name="Maetz-Rensing K."/>
            <person name="Leendertz F."/>
            <person name="Hakenbeck R."/>
        </authorList>
    </citation>
    <scope>NUCLEOTIDE SEQUENCE [LARGE SCALE GENOMIC DNA]</scope>
    <source>
        <strain evidence="8 11">DD02</strain>
        <strain evidence="9 12">DD03</strain>
    </source>
</reference>
<dbReference type="InterPro" id="IPR036388">
    <property type="entry name" value="WH-like_DNA-bd_sf"/>
</dbReference>
<evidence type="ECO:0000256" key="4">
    <source>
        <dbReference type="ARBA" id="ARBA00023125"/>
    </source>
</evidence>
<dbReference type="PANTHER" id="PTHR30363">
    <property type="entry name" value="HTH-TYPE TRANSCRIPTIONAL REGULATOR SRLR-RELATED"/>
    <property type="match status" value="1"/>
</dbReference>
<evidence type="ECO:0000313" key="9">
    <source>
        <dbReference type="EMBL" id="KXU09274.1"/>
    </source>
</evidence>
<dbReference type="SMART" id="SM01134">
    <property type="entry name" value="DeoRC"/>
    <property type="match status" value="1"/>
</dbReference>
<dbReference type="PROSITE" id="PS00894">
    <property type="entry name" value="HTH_DEOR_1"/>
    <property type="match status" value="1"/>
</dbReference>
<dbReference type="Pfam" id="PF00455">
    <property type="entry name" value="DeoRC"/>
    <property type="match status" value="1"/>
</dbReference>
<organism evidence="9 12">
    <name type="scientific">Streptococcus gallolyticus</name>
    <dbReference type="NCBI Taxonomy" id="315405"/>
    <lineage>
        <taxon>Bacteria</taxon>
        <taxon>Bacillati</taxon>
        <taxon>Bacillota</taxon>
        <taxon>Bacilli</taxon>
        <taxon>Lactobacillales</taxon>
        <taxon>Streptococcaceae</taxon>
        <taxon>Streptococcus</taxon>
    </lineage>
</organism>
<reference evidence="10" key="2">
    <citation type="submission" date="2016-10" db="EMBL/GenBank/DDBJ databases">
        <authorList>
            <person name="de Groot N.N."/>
        </authorList>
    </citation>
    <scope>NUCLEOTIDE SEQUENCE [LARGE SCALE GENOMIC DNA]</scope>
    <source>
        <strain evidence="10">LMG 15572</strain>
    </source>
</reference>
<keyword evidence="9" id="KW-0808">Transferase</keyword>
<dbReference type="RefSeq" id="WP_061458867.1">
    <property type="nucleotide sequence ID" value="NZ_FOLZ01000003.1"/>
</dbReference>
<evidence type="ECO:0000256" key="1">
    <source>
        <dbReference type="ARBA" id="ARBA00021390"/>
    </source>
</evidence>
<keyword evidence="3" id="KW-0805">Transcription regulation</keyword>
<dbReference type="InterPro" id="IPR001034">
    <property type="entry name" value="DeoR_HTH"/>
</dbReference>
<gene>
    <name evidence="10" type="ORF">SAMN05660328_10470</name>
    <name evidence="8" type="ORF">SGADD02_01398</name>
    <name evidence="9" type="ORF">SGADD03_00908</name>
</gene>
<evidence type="ECO:0000256" key="6">
    <source>
        <dbReference type="ARBA" id="ARBA00024937"/>
    </source>
</evidence>
<dbReference type="Proteomes" id="UP000070198">
    <property type="component" value="Unassembled WGS sequence"/>
</dbReference>
<dbReference type="Pfam" id="PF08220">
    <property type="entry name" value="HTH_DeoR"/>
    <property type="match status" value="1"/>
</dbReference>
<dbReference type="GO" id="GO:0016740">
    <property type="term" value="F:transferase activity"/>
    <property type="evidence" value="ECO:0007669"/>
    <property type="project" value="UniProtKB-KW"/>
</dbReference>
<proteinExistence type="predicted"/>
<accession>A0A139R3R9</accession>
<dbReference type="Gene3D" id="1.10.10.10">
    <property type="entry name" value="Winged helix-like DNA-binding domain superfamily/Winged helix DNA-binding domain"/>
    <property type="match status" value="1"/>
</dbReference>
<evidence type="ECO:0000259" key="7">
    <source>
        <dbReference type="PROSITE" id="PS51000"/>
    </source>
</evidence>
<dbReference type="EMBL" id="LQOF01000294">
    <property type="protein sequence ID" value="KXT67468.1"/>
    <property type="molecule type" value="Genomic_DNA"/>
</dbReference>
<dbReference type="PROSITE" id="PS51000">
    <property type="entry name" value="HTH_DEOR_2"/>
    <property type="match status" value="1"/>
</dbReference>
<feature type="domain" description="HTH deoR-type" evidence="7">
    <location>
        <begin position="3"/>
        <end position="58"/>
    </location>
</feature>
<comment type="function">
    <text evidence="6">Repressor of the lactose catabolism operon. Galactose-6-phosphate is the inducer.</text>
</comment>
<dbReference type="InterPro" id="IPR036390">
    <property type="entry name" value="WH_DNA-bd_sf"/>
</dbReference>
<dbReference type="InterPro" id="IPR037171">
    <property type="entry name" value="NagB/RpiA_transferase-like"/>
</dbReference>
<evidence type="ECO:0000256" key="2">
    <source>
        <dbReference type="ARBA" id="ARBA00022491"/>
    </source>
</evidence>
<keyword evidence="4" id="KW-0238">DNA-binding</keyword>
<evidence type="ECO:0000313" key="12">
    <source>
        <dbReference type="Proteomes" id="UP000071927"/>
    </source>
</evidence>
<evidence type="ECO:0000313" key="13">
    <source>
        <dbReference type="Proteomes" id="UP000183629"/>
    </source>
</evidence>
<dbReference type="SUPFAM" id="SSF46785">
    <property type="entry name" value="Winged helix' DNA-binding domain"/>
    <property type="match status" value="1"/>
</dbReference>
<protein>
    <recommendedName>
        <fullName evidence="1">Lactose phosphotransferase system repressor</fullName>
    </recommendedName>
</protein>
<dbReference type="PATRIC" id="fig|315405.11.peg.1652"/>
<dbReference type="EMBL" id="LQXV01000157">
    <property type="protein sequence ID" value="KXU09274.1"/>
    <property type="molecule type" value="Genomic_DNA"/>
</dbReference>
<name>A0A139R3R9_9STRE</name>
<evidence type="ECO:0000256" key="5">
    <source>
        <dbReference type="ARBA" id="ARBA00023163"/>
    </source>
</evidence>
<reference evidence="13" key="3">
    <citation type="submission" date="2016-10" db="EMBL/GenBank/DDBJ databases">
        <authorList>
            <person name="Varghese N."/>
            <person name="Submissions S."/>
        </authorList>
    </citation>
    <scope>NUCLEOTIDE SEQUENCE [LARGE SCALE GENOMIC DNA]</scope>
    <source>
        <strain evidence="13">LMG 15572</strain>
    </source>
</reference>
<dbReference type="InterPro" id="IPR014036">
    <property type="entry name" value="DeoR-like_C"/>
</dbReference>
<dbReference type="InterPro" id="IPR018356">
    <property type="entry name" value="Tscrpt_reg_HTH_DeoR_CS"/>
</dbReference>
<dbReference type="Gene3D" id="3.40.50.1360">
    <property type="match status" value="1"/>
</dbReference>
<dbReference type="GO" id="GO:0003677">
    <property type="term" value="F:DNA binding"/>
    <property type="evidence" value="ECO:0007669"/>
    <property type="project" value="UniProtKB-KW"/>
</dbReference>
<keyword evidence="2" id="KW-0678">Repressor</keyword>
<dbReference type="PRINTS" id="PR00037">
    <property type="entry name" value="HTHLACR"/>
</dbReference>
<dbReference type="SMART" id="SM00420">
    <property type="entry name" value="HTH_DEOR"/>
    <property type="match status" value="1"/>
</dbReference>
<evidence type="ECO:0000313" key="10">
    <source>
        <dbReference type="EMBL" id="SFU68652.1"/>
    </source>
</evidence>